<evidence type="ECO:0000256" key="7">
    <source>
        <dbReference type="PIRSR" id="PIRSR000193-1"/>
    </source>
</evidence>
<dbReference type="NCBIfam" id="TIGR00112">
    <property type="entry name" value="proC"/>
    <property type="match status" value="1"/>
</dbReference>
<dbReference type="SUPFAM" id="SSF48179">
    <property type="entry name" value="6-phosphogluconate dehydrogenase C-terminal domain-like"/>
    <property type="match status" value="1"/>
</dbReference>
<comment type="subcellular location">
    <subcellularLocation>
        <location evidence="5">Cytoplasm</location>
    </subcellularLocation>
</comment>
<dbReference type="InterPro" id="IPR053790">
    <property type="entry name" value="P5CR-like_CS"/>
</dbReference>
<evidence type="ECO:0000256" key="6">
    <source>
        <dbReference type="NCBIfam" id="TIGR00112"/>
    </source>
</evidence>
<feature type="binding site" evidence="7">
    <location>
        <begin position="73"/>
        <end position="76"/>
    </location>
    <ligand>
        <name>NADP(+)</name>
        <dbReference type="ChEBI" id="CHEBI:58349"/>
    </ligand>
</feature>
<accession>A0A8J3IKB0</accession>
<keyword evidence="5 8" id="KW-0028">Amino-acid biosynthesis</keyword>
<dbReference type="PANTHER" id="PTHR11645:SF49">
    <property type="entry name" value="PYRROLINE-5-CARBOXYLATE REDUCTASE 1"/>
    <property type="match status" value="1"/>
</dbReference>
<evidence type="ECO:0000313" key="11">
    <source>
        <dbReference type="EMBL" id="GHO95358.1"/>
    </source>
</evidence>
<keyword evidence="2 5" id="KW-0521">NADP</keyword>
<evidence type="ECO:0000313" key="12">
    <source>
        <dbReference type="Proteomes" id="UP000597444"/>
    </source>
</evidence>
<feature type="domain" description="Pyrroline-5-carboxylate reductase dimerisation" evidence="10">
    <location>
        <begin position="165"/>
        <end position="269"/>
    </location>
</feature>
<dbReference type="RefSeq" id="WP_220206042.1">
    <property type="nucleotide sequence ID" value="NZ_BNJK01000001.1"/>
</dbReference>
<organism evidence="11 12">
    <name type="scientific">Reticulibacter mediterranei</name>
    <dbReference type="NCBI Taxonomy" id="2778369"/>
    <lineage>
        <taxon>Bacteria</taxon>
        <taxon>Bacillati</taxon>
        <taxon>Chloroflexota</taxon>
        <taxon>Ktedonobacteria</taxon>
        <taxon>Ktedonobacterales</taxon>
        <taxon>Reticulibacteraceae</taxon>
        <taxon>Reticulibacter</taxon>
    </lineage>
</organism>
<evidence type="ECO:0000256" key="4">
    <source>
        <dbReference type="ARBA" id="ARBA00058118"/>
    </source>
</evidence>
<dbReference type="GO" id="GO:0004735">
    <property type="term" value="F:pyrroline-5-carboxylate reductase activity"/>
    <property type="evidence" value="ECO:0007669"/>
    <property type="project" value="UniProtKB-UniRule"/>
</dbReference>
<evidence type="ECO:0000259" key="9">
    <source>
        <dbReference type="Pfam" id="PF03807"/>
    </source>
</evidence>
<dbReference type="PROSITE" id="PS00521">
    <property type="entry name" value="P5CR"/>
    <property type="match status" value="1"/>
</dbReference>
<dbReference type="AlphaFoldDB" id="A0A8J3IKB0"/>
<feature type="domain" description="Pyrroline-5-carboxylate reductase catalytic N-terminal" evidence="9">
    <location>
        <begin position="9"/>
        <end position="102"/>
    </location>
</feature>
<dbReference type="GO" id="GO:0005737">
    <property type="term" value="C:cytoplasm"/>
    <property type="evidence" value="ECO:0007669"/>
    <property type="project" value="UniProtKB-SubCell"/>
</dbReference>
<evidence type="ECO:0000256" key="5">
    <source>
        <dbReference type="HAMAP-Rule" id="MF_01925"/>
    </source>
</evidence>
<keyword evidence="5" id="KW-0963">Cytoplasm</keyword>
<dbReference type="InterPro" id="IPR036291">
    <property type="entry name" value="NAD(P)-bd_dom_sf"/>
</dbReference>
<dbReference type="Proteomes" id="UP000597444">
    <property type="component" value="Unassembled WGS sequence"/>
</dbReference>
<dbReference type="Pfam" id="PF14748">
    <property type="entry name" value="P5CR_dimer"/>
    <property type="match status" value="1"/>
</dbReference>
<proteinExistence type="inferred from homology"/>
<comment type="function">
    <text evidence="4 5">Catalyzes the reduction of 1-pyrroline-5-carboxylate (PCA) to L-proline.</text>
</comment>
<evidence type="ECO:0000256" key="1">
    <source>
        <dbReference type="ARBA" id="ARBA00005525"/>
    </source>
</evidence>
<name>A0A8J3IKB0_9CHLR</name>
<keyword evidence="3 5" id="KW-0560">Oxidoreductase</keyword>
<protein>
    <recommendedName>
        <fullName evidence="5 6">Pyrroline-5-carboxylate reductase</fullName>
        <shortName evidence="5">P5C reductase</shortName>
        <shortName evidence="5">P5CR</shortName>
        <ecNumber evidence="5 6">1.5.1.2</ecNumber>
    </recommendedName>
    <alternativeName>
        <fullName evidence="5">PCA reductase</fullName>
    </alternativeName>
</protein>
<dbReference type="SUPFAM" id="SSF51735">
    <property type="entry name" value="NAD(P)-binding Rossmann-fold domains"/>
    <property type="match status" value="1"/>
</dbReference>
<comment type="similarity">
    <text evidence="1 5 8">Belongs to the pyrroline-5-carboxylate reductase family.</text>
</comment>
<evidence type="ECO:0000259" key="10">
    <source>
        <dbReference type="Pfam" id="PF14748"/>
    </source>
</evidence>
<dbReference type="InterPro" id="IPR000304">
    <property type="entry name" value="Pyrroline-COOH_reductase"/>
</dbReference>
<comment type="catalytic activity">
    <reaction evidence="5 8">
        <text>L-proline + NADP(+) = (S)-1-pyrroline-5-carboxylate + NADPH + 2 H(+)</text>
        <dbReference type="Rhea" id="RHEA:14109"/>
        <dbReference type="ChEBI" id="CHEBI:15378"/>
        <dbReference type="ChEBI" id="CHEBI:17388"/>
        <dbReference type="ChEBI" id="CHEBI:57783"/>
        <dbReference type="ChEBI" id="CHEBI:58349"/>
        <dbReference type="ChEBI" id="CHEBI:60039"/>
        <dbReference type="EC" id="1.5.1.2"/>
    </reaction>
</comment>
<dbReference type="PANTHER" id="PTHR11645">
    <property type="entry name" value="PYRROLINE-5-CARBOXYLATE REDUCTASE"/>
    <property type="match status" value="1"/>
</dbReference>
<dbReference type="Pfam" id="PF03807">
    <property type="entry name" value="F420_oxidored"/>
    <property type="match status" value="1"/>
</dbReference>
<dbReference type="UniPathway" id="UPA00098">
    <property type="reaction ID" value="UER00361"/>
</dbReference>
<sequence length="279" mass="29995">MLAEKLLFFAGAGAISEAMLKGLLEAGVVPAEQITVNNRKNRERLFQLGQSYGIHISQQREQEIAAADIIILAMKPFDIHQALQEIGANITPQQMVISVVAGVSTETIESQLVEGVAVIRAMPNTSSFVQASATAISRGKHATIEQLEQGKQIFAAIGSVTEVEEQQLDAVTGLSGSGPAYIYYVIESLMQAGQQVGLSEETCRELLIQTLYGSAKMLKVTGKNPQELRRQVTSPNGTTMAGLAVLEQGDLPDLLKKAVEQATRRATEMGQEISAMQPT</sequence>
<keyword evidence="5 8" id="KW-0641">Proline biosynthesis</keyword>
<dbReference type="Gene3D" id="3.40.50.720">
    <property type="entry name" value="NAD(P)-binding Rossmann-like Domain"/>
    <property type="match status" value="1"/>
</dbReference>
<dbReference type="PIRSF" id="PIRSF000193">
    <property type="entry name" value="Pyrrol-5-carb_rd"/>
    <property type="match status" value="1"/>
</dbReference>
<keyword evidence="12" id="KW-1185">Reference proteome</keyword>
<comment type="pathway">
    <text evidence="5 8">Amino-acid biosynthesis; L-proline biosynthesis; L-proline from L-glutamate 5-semialdehyde: step 1/1.</text>
</comment>
<dbReference type="FunFam" id="1.10.3730.10:FF:000001">
    <property type="entry name" value="Pyrroline-5-carboxylate reductase"/>
    <property type="match status" value="1"/>
</dbReference>
<dbReference type="GO" id="GO:0055129">
    <property type="term" value="P:L-proline biosynthetic process"/>
    <property type="evidence" value="ECO:0007669"/>
    <property type="project" value="UniProtKB-UniRule"/>
</dbReference>
<evidence type="ECO:0000256" key="3">
    <source>
        <dbReference type="ARBA" id="ARBA00023002"/>
    </source>
</evidence>
<dbReference type="EC" id="1.5.1.2" evidence="5 6"/>
<dbReference type="HAMAP" id="MF_01925">
    <property type="entry name" value="P5C_reductase"/>
    <property type="match status" value="1"/>
</dbReference>
<evidence type="ECO:0000256" key="8">
    <source>
        <dbReference type="RuleBase" id="RU003903"/>
    </source>
</evidence>
<comment type="caution">
    <text evidence="11">The sequence shown here is derived from an EMBL/GenBank/DDBJ whole genome shotgun (WGS) entry which is preliminary data.</text>
</comment>
<dbReference type="InterPro" id="IPR029036">
    <property type="entry name" value="P5CR_dimer"/>
</dbReference>
<dbReference type="InterPro" id="IPR028939">
    <property type="entry name" value="P5C_Rdtase_cat_N"/>
</dbReference>
<dbReference type="InterPro" id="IPR008927">
    <property type="entry name" value="6-PGluconate_DH-like_C_sf"/>
</dbReference>
<evidence type="ECO:0000256" key="2">
    <source>
        <dbReference type="ARBA" id="ARBA00022857"/>
    </source>
</evidence>
<comment type="catalytic activity">
    <reaction evidence="5">
        <text>L-proline + NAD(+) = (S)-1-pyrroline-5-carboxylate + NADH + 2 H(+)</text>
        <dbReference type="Rhea" id="RHEA:14105"/>
        <dbReference type="ChEBI" id="CHEBI:15378"/>
        <dbReference type="ChEBI" id="CHEBI:17388"/>
        <dbReference type="ChEBI" id="CHEBI:57540"/>
        <dbReference type="ChEBI" id="CHEBI:57945"/>
        <dbReference type="ChEBI" id="CHEBI:60039"/>
        <dbReference type="EC" id="1.5.1.2"/>
    </reaction>
</comment>
<dbReference type="EMBL" id="BNJK01000001">
    <property type="protein sequence ID" value="GHO95358.1"/>
    <property type="molecule type" value="Genomic_DNA"/>
</dbReference>
<reference evidence="11" key="1">
    <citation type="submission" date="2020-10" db="EMBL/GenBank/DDBJ databases">
        <title>Taxonomic study of unclassified bacteria belonging to the class Ktedonobacteria.</title>
        <authorList>
            <person name="Yabe S."/>
            <person name="Wang C.M."/>
            <person name="Zheng Y."/>
            <person name="Sakai Y."/>
            <person name="Cavaletti L."/>
            <person name="Monciardini P."/>
            <person name="Donadio S."/>
        </authorList>
    </citation>
    <scope>NUCLEOTIDE SEQUENCE</scope>
    <source>
        <strain evidence="11">ID150040</strain>
    </source>
</reference>
<dbReference type="Gene3D" id="1.10.3730.10">
    <property type="entry name" value="ProC C-terminal domain-like"/>
    <property type="match status" value="1"/>
</dbReference>
<gene>
    <name evidence="5 11" type="primary">proC</name>
    <name evidence="11" type="ORF">KSF_054060</name>
</gene>